<dbReference type="InterPro" id="IPR024163">
    <property type="entry name" value="Aerotolerance_reg_N"/>
</dbReference>
<feature type="domain" description="Aerotolerance regulator N-terminal" evidence="2">
    <location>
        <begin position="9"/>
        <end position="83"/>
    </location>
</feature>
<organism evidence="3 4">
    <name type="scientific">Hymenobacter oligotrophus</name>
    <dbReference type="NCBI Taxonomy" id="2319843"/>
    <lineage>
        <taxon>Bacteria</taxon>
        <taxon>Pseudomonadati</taxon>
        <taxon>Bacteroidota</taxon>
        <taxon>Cytophagia</taxon>
        <taxon>Cytophagales</taxon>
        <taxon>Hymenobacteraceae</taxon>
        <taxon>Hymenobacter</taxon>
    </lineage>
</organism>
<proteinExistence type="predicted"/>
<dbReference type="KEGG" id="hyh:D3Y59_14410"/>
<dbReference type="AlphaFoldDB" id="A0A3B7RFR7"/>
<evidence type="ECO:0000256" key="1">
    <source>
        <dbReference type="SAM" id="Phobius"/>
    </source>
</evidence>
<keyword evidence="4" id="KW-1185">Reference proteome</keyword>
<evidence type="ECO:0000313" key="3">
    <source>
        <dbReference type="EMBL" id="AYA38126.1"/>
    </source>
</evidence>
<sequence length="522" mass="56648">MLISPALLTFANPAALLALAGLLVPLAIHLWNRRPGRVVPVGALRWLTPGANRRMRQLHLTQWPLLLLRLALLGLLGLAIAGPRWSKPAPPLRPQVLLSPGVLASPAWPLLLPTLDSLRRSGAELRYLGAGFRLLPDSLPQAPAPAVAQQAASEWYWGRAAQAADSFPNRPLRIYTTAEAKHFRGTRPLLPARVRWQTVPAAADSGAWVQAAVRPVPDSLRLVVGYGSNTRTIFRNYRQAWPAQLPHALPLPGLPAMQLVQQGRRYVVQPQQPDSAKPATQANVIVQKPLRVAVYFDARTHTEDARYARAALRAAASAFPAGMQLQVSSTLPSDSLDWLIWLSNSPAPAAVRAQINQGLNLLQTAGRQAQAVATSFSPGAYATAAQLFRRAVATPLGARSQVLWRDAAGQPLLVRQPAGRGAEYRLLTRVHPQWSSLPTDGQLPEVLLNLMTPDAHLGAINDFRQLDAAQVLAHASADTPERNLQPATRYADLQPWVALAAGLLFGLERLFARRRTSTATAA</sequence>
<evidence type="ECO:0000313" key="4">
    <source>
        <dbReference type="Proteomes" id="UP000262802"/>
    </source>
</evidence>
<dbReference type="PANTHER" id="PTHR37464">
    <property type="entry name" value="BLL2463 PROTEIN"/>
    <property type="match status" value="1"/>
</dbReference>
<name>A0A3B7RFR7_9BACT</name>
<accession>A0A3B7RFR7</accession>
<dbReference type="OrthoDB" id="890881at2"/>
<dbReference type="Pfam" id="PF07584">
    <property type="entry name" value="BatA"/>
    <property type="match status" value="1"/>
</dbReference>
<protein>
    <recommendedName>
        <fullName evidence="2">Aerotolerance regulator N-terminal domain-containing protein</fullName>
    </recommendedName>
</protein>
<keyword evidence="1" id="KW-0472">Membrane</keyword>
<feature type="transmembrane region" description="Helical" evidence="1">
    <location>
        <begin position="63"/>
        <end position="85"/>
    </location>
</feature>
<gene>
    <name evidence="3" type="ORF">D3Y59_14410</name>
</gene>
<dbReference type="EMBL" id="CP032317">
    <property type="protein sequence ID" value="AYA38126.1"/>
    <property type="molecule type" value="Genomic_DNA"/>
</dbReference>
<keyword evidence="1" id="KW-1133">Transmembrane helix</keyword>
<reference evidence="3 4" key="1">
    <citation type="submission" date="2018-09" db="EMBL/GenBank/DDBJ databases">
        <title>Hymenobacter medium sp. nov., isolated from R2A medium.</title>
        <authorList>
            <person name="Yingchao G."/>
        </authorList>
    </citation>
    <scope>NUCLEOTIDE SEQUENCE [LARGE SCALE GENOMIC DNA]</scope>
    <source>
        <strain evidence="4">sh-6</strain>
    </source>
</reference>
<feature type="transmembrane region" description="Helical" evidence="1">
    <location>
        <begin position="6"/>
        <end position="28"/>
    </location>
</feature>
<dbReference type="NCBIfam" id="TIGR02226">
    <property type="entry name" value="two_anch"/>
    <property type="match status" value="1"/>
</dbReference>
<dbReference type="InterPro" id="IPR011933">
    <property type="entry name" value="Double_TM_dom"/>
</dbReference>
<dbReference type="Proteomes" id="UP000262802">
    <property type="component" value="Chromosome"/>
</dbReference>
<evidence type="ECO:0000259" key="2">
    <source>
        <dbReference type="Pfam" id="PF07584"/>
    </source>
</evidence>
<keyword evidence="1" id="KW-0812">Transmembrane</keyword>
<dbReference type="PANTHER" id="PTHR37464:SF1">
    <property type="entry name" value="BLL2463 PROTEIN"/>
    <property type="match status" value="1"/>
</dbReference>